<sequence length="561" mass="65315">MGKLKKKQGTSGAVVNYISRNKAIRKLQITLPEFRRLCILKGIYPREPNNKKKLTKGSTAPTTFYYLKDIQYLLHEPILQKFREHKIFLRKLNRAIGKGQKENAVRIQEMAPKYTLDHVIRERYPTFIDAVRDLDDALCMIYLFSMFPQTNEVEAGVVEKCQRLCREFEHYIIKSRSLVHSFVSVKGIYYQAMILGQAVTWLVPFEFSVAVPHDVDFRVMMTFCEFYITLLGFINFKLYSQLNLVYPPQLDQTALDAEGGLSAYKIEEKDAIKEMHPTADVTLKKNESVDQKVIDSLNEKLKEISKEDKADELKENFEHSDELVNMNELEQQFSEHEKFKNLFAQKVFFISREAPRLSLEFIIRSFGGKVGYASGKNSMFKENDPRITHHIVDRPLEMIPTLHSNRSYVQPQWIYDCINSGRLLDPGLYAPGVKLPAHLSPFEKSGDYVPTEAIQFFAREEEAQNNEVESTNGEMVDEKKPEETVEMTEYQEELAKEMNKVVKKRKKTSKEDEEKERKEMAIGMMNKKDKNLYNSMMFGKRKRALLASKLKEKKLKLQQKE</sequence>
<evidence type="ECO:0000256" key="5">
    <source>
        <dbReference type="SAM" id="MobiDB-lite"/>
    </source>
</evidence>
<evidence type="ECO:0000313" key="7">
    <source>
        <dbReference type="EMBL" id="EPZ32704.1"/>
    </source>
</evidence>
<dbReference type="SUPFAM" id="SSF52113">
    <property type="entry name" value="BRCT domain"/>
    <property type="match status" value="1"/>
</dbReference>
<dbReference type="GO" id="GO:0000466">
    <property type="term" value="P:maturation of 5.8S rRNA from tricistronic rRNA transcript (SSU-rRNA, 5.8S rRNA, LSU-rRNA)"/>
    <property type="evidence" value="ECO:0007669"/>
    <property type="project" value="UniProtKB-UniRule"/>
</dbReference>
<keyword evidence="1 4" id="KW-0690">Ribosome biogenesis</keyword>
<dbReference type="GO" id="GO:0070545">
    <property type="term" value="C:PeBoW complex"/>
    <property type="evidence" value="ECO:0007669"/>
    <property type="project" value="EnsemblFungi"/>
</dbReference>
<keyword evidence="3 4" id="KW-0539">Nucleus</keyword>
<organism evidence="7 8">
    <name type="scientific">Rozella allomycis (strain CSF55)</name>
    <dbReference type="NCBI Taxonomy" id="988480"/>
    <lineage>
        <taxon>Eukaryota</taxon>
        <taxon>Fungi</taxon>
        <taxon>Fungi incertae sedis</taxon>
        <taxon>Cryptomycota</taxon>
        <taxon>Cryptomycota incertae sedis</taxon>
        <taxon>Rozella</taxon>
    </lineage>
</organism>
<dbReference type="SMART" id="SM00292">
    <property type="entry name" value="BRCT"/>
    <property type="match status" value="1"/>
</dbReference>
<dbReference type="InterPro" id="IPR010613">
    <property type="entry name" value="PES"/>
</dbReference>
<dbReference type="EMBL" id="KE561117">
    <property type="protein sequence ID" value="EPZ32704.1"/>
    <property type="molecule type" value="Genomic_DNA"/>
</dbReference>
<accession>A0A075AW07</accession>
<dbReference type="PROSITE" id="PS50172">
    <property type="entry name" value="BRCT"/>
    <property type="match status" value="1"/>
</dbReference>
<comment type="subunit">
    <text evidence="4">Component of the NOP7 complex, composed of ERB1, NOP7 and YTM1. Within the NOP7 complex ERB1 appears to interact directly with NOP7 and YTM1. The NOP7 complex also associates with the 66S pre-ribosome.</text>
</comment>
<feature type="domain" description="BRCT" evidence="6">
    <location>
        <begin position="338"/>
        <end position="431"/>
    </location>
</feature>
<evidence type="ECO:0000313" key="8">
    <source>
        <dbReference type="Proteomes" id="UP000030755"/>
    </source>
</evidence>
<feature type="region of interest" description="Disordered" evidence="5">
    <location>
        <begin position="500"/>
        <end position="526"/>
    </location>
</feature>
<dbReference type="AlphaFoldDB" id="A0A075AW07"/>
<feature type="compositionally biased region" description="Basic and acidic residues" evidence="5">
    <location>
        <begin position="509"/>
        <end position="526"/>
    </location>
</feature>
<dbReference type="GO" id="GO:0070180">
    <property type="term" value="F:large ribosomal subunit rRNA binding"/>
    <property type="evidence" value="ECO:0007669"/>
    <property type="project" value="EnsemblFungi"/>
</dbReference>
<dbReference type="Proteomes" id="UP000030755">
    <property type="component" value="Unassembled WGS sequence"/>
</dbReference>
<dbReference type="HOGENOM" id="CLU_019619_1_1_1"/>
<evidence type="ECO:0000256" key="2">
    <source>
        <dbReference type="ARBA" id="ARBA00022552"/>
    </source>
</evidence>
<dbReference type="Pfam" id="PF06732">
    <property type="entry name" value="Pescadillo_N"/>
    <property type="match status" value="1"/>
</dbReference>
<evidence type="ECO:0000256" key="4">
    <source>
        <dbReference type="HAMAP-Rule" id="MF_03028"/>
    </source>
</evidence>
<dbReference type="GO" id="GO:0000462">
    <property type="term" value="P:maturation of SSU-rRNA from tricistronic rRNA transcript (SSU-rRNA, 5.8S rRNA, LSU-rRNA)"/>
    <property type="evidence" value="ECO:0007669"/>
    <property type="project" value="EnsemblFungi"/>
</dbReference>
<dbReference type="CDD" id="cd17709">
    <property type="entry name" value="BRCT_pescadillo_like"/>
    <property type="match status" value="1"/>
</dbReference>
<dbReference type="Gene3D" id="3.40.50.10190">
    <property type="entry name" value="BRCT domain"/>
    <property type="match status" value="1"/>
</dbReference>
<keyword evidence="2 4" id="KW-0698">rRNA processing</keyword>
<dbReference type="GO" id="GO:0043021">
    <property type="term" value="F:ribonucleoprotein complex binding"/>
    <property type="evidence" value="ECO:0007669"/>
    <property type="project" value="UniProtKB-UniRule"/>
</dbReference>
<proteinExistence type="inferred from homology"/>
<comment type="subcellular location">
    <subcellularLocation>
        <location evidence="4">Nucleus</location>
        <location evidence="4">Nucleolus</location>
    </subcellularLocation>
    <subcellularLocation>
        <location evidence="4">Nucleus</location>
        <location evidence="4">Nucleoplasm</location>
    </subcellularLocation>
</comment>
<dbReference type="InterPro" id="IPR001357">
    <property type="entry name" value="BRCT_dom"/>
</dbReference>
<name>A0A075AW07_ROZAC</name>
<dbReference type="InterPro" id="IPR036420">
    <property type="entry name" value="BRCT_dom_sf"/>
</dbReference>
<dbReference type="GO" id="GO:0005654">
    <property type="term" value="C:nucleoplasm"/>
    <property type="evidence" value="ECO:0007669"/>
    <property type="project" value="UniProtKB-SubCell"/>
</dbReference>
<dbReference type="GO" id="GO:0030687">
    <property type="term" value="C:preribosome, large subunit precursor"/>
    <property type="evidence" value="ECO:0007669"/>
    <property type="project" value="UniProtKB-UniRule"/>
</dbReference>
<dbReference type="PANTHER" id="PTHR12221:SF6">
    <property type="entry name" value="PESCADILLO HOMOLOG"/>
    <property type="match status" value="1"/>
</dbReference>
<feature type="region of interest" description="Disordered" evidence="5">
    <location>
        <begin position="463"/>
        <end position="484"/>
    </location>
</feature>
<protein>
    <recommendedName>
        <fullName evidence="4">Pescadillo homolog</fullName>
    </recommendedName>
    <alternativeName>
        <fullName evidence="4">Nucleolar protein 7 homolog</fullName>
    </alternativeName>
</protein>
<reference evidence="7 8" key="1">
    <citation type="journal article" date="2013" name="Curr. Biol.">
        <title>Shared signatures of parasitism and phylogenomics unite Cryptomycota and microsporidia.</title>
        <authorList>
            <person name="James T.Y."/>
            <person name="Pelin A."/>
            <person name="Bonen L."/>
            <person name="Ahrendt S."/>
            <person name="Sain D."/>
            <person name="Corradi N."/>
            <person name="Stajich J.E."/>
        </authorList>
    </citation>
    <scope>NUCLEOTIDE SEQUENCE [LARGE SCALE GENOMIC DNA]</scope>
    <source>
        <strain evidence="7 8">CSF55</strain>
    </source>
</reference>
<comment type="function">
    <text evidence="4">Component of the NOP7 complex, which is required for maturation of the 25S and 5.8S ribosomal RNAs and formation of the 60S ribosome.</text>
</comment>
<gene>
    <name evidence="4" type="primary">NOP7</name>
    <name evidence="7" type="ORF">O9G_000779</name>
</gene>
<dbReference type="STRING" id="988480.A0A075AW07"/>
<evidence type="ECO:0000256" key="1">
    <source>
        <dbReference type="ARBA" id="ARBA00022517"/>
    </source>
</evidence>
<dbReference type="Pfam" id="PF00533">
    <property type="entry name" value="BRCT"/>
    <property type="match status" value="1"/>
</dbReference>
<comment type="similarity">
    <text evidence="4">Belongs to the pescadillo family.</text>
</comment>
<dbReference type="HAMAP" id="MF_03028">
    <property type="entry name" value="Pescadillo"/>
    <property type="match status" value="1"/>
</dbReference>
<keyword evidence="8" id="KW-1185">Reference proteome</keyword>
<dbReference type="PANTHER" id="PTHR12221">
    <property type="entry name" value="PESCADILLO - RELATED"/>
    <property type="match status" value="1"/>
</dbReference>
<evidence type="ECO:0000256" key="3">
    <source>
        <dbReference type="ARBA" id="ARBA00023242"/>
    </source>
</evidence>
<dbReference type="OMA" id="QKVTWIV"/>
<dbReference type="OrthoDB" id="10264910at2759"/>
<dbReference type="GO" id="GO:0000463">
    <property type="term" value="P:maturation of LSU-rRNA from tricistronic rRNA transcript (SSU-rRNA, 5.8S rRNA, LSU-rRNA)"/>
    <property type="evidence" value="ECO:0007669"/>
    <property type="project" value="UniProtKB-UniRule"/>
</dbReference>
<evidence type="ECO:0000259" key="6">
    <source>
        <dbReference type="PROSITE" id="PS50172"/>
    </source>
</evidence>